<gene>
    <name evidence="1" type="ORF">DespoDRAFT_02340</name>
</gene>
<evidence type="ECO:0000313" key="2">
    <source>
        <dbReference type="Proteomes" id="UP000005778"/>
    </source>
</evidence>
<dbReference type="Pfam" id="PF07751">
    <property type="entry name" value="Abi_2"/>
    <property type="match status" value="1"/>
</dbReference>
<dbReference type="Proteomes" id="UP000005778">
    <property type="component" value="Chromosome"/>
</dbReference>
<proteinExistence type="predicted"/>
<organism evidence="1 2">
    <name type="scientific">Desulfobacter postgatei 2ac9</name>
    <dbReference type="NCBI Taxonomy" id="879212"/>
    <lineage>
        <taxon>Bacteria</taxon>
        <taxon>Pseudomonadati</taxon>
        <taxon>Thermodesulfobacteriota</taxon>
        <taxon>Desulfobacteria</taxon>
        <taxon>Desulfobacterales</taxon>
        <taxon>Desulfobacteraceae</taxon>
        <taxon>Desulfobacter</taxon>
    </lineage>
</organism>
<evidence type="ECO:0000313" key="1">
    <source>
        <dbReference type="EMBL" id="EIM64205.1"/>
    </source>
</evidence>
<dbReference type="AlphaFoldDB" id="I5B3Z2"/>
<reference evidence="1 2" key="1">
    <citation type="submission" date="2011-09" db="EMBL/GenBank/DDBJ databases">
        <authorList>
            <consortium name="US DOE Joint Genome Institute (JGI-PGF)"/>
            <person name="Lucas S."/>
            <person name="Han J."/>
            <person name="Lapidus A."/>
            <person name="Cheng J.-F."/>
            <person name="Goodwin L."/>
            <person name="Pitluck S."/>
            <person name="Peters L."/>
            <person name="Land M.L."/>
            <person name="Hauser L."/>
            <person name="Orellana R."/>
            <person name="Lovley D."/>
            <person name="Woyke T.J."/>
        </authorList>
    </citation>
    <scope>NUCLEOTIDE SEQUENCE [LARGE SCALE GENOMIC DNA]</scope>
    <source>
        <strain evidence="1 2">2ac9</strain>
    </source>
</reference>
<dbReference type="OrthoDB" id="5363652at2"/>
<dbReference type="STRING" id="879212.DespoDRAFT_02340"/>
<dbReference type="InterPro" id="IPR011664">
    <property type="entry name" value="Abi_system_AbiD/AbiF-like"/>
</dbReference>
<dbReference type="eggNOG" id="COG4823">
    <property type="taxonomic scope" value="Bacteria"/>
</dbReference>
<accession>I5B3Z2</accession>
<dbReference type="HOGENOM" id="CLU_044962_2_2_7"/>
<name>I5B3Z2_9BACT</name>
<sequence length="316" mass="36723">MRTPAGYLFLGEGVKYTKPPLTIDDQINLLTSRGMTIPDPARTARYLSHISYFRLRGYWIPFEKGDNGKDHHFKAGTSFDNVLDLYIFDRKFRLLILEAIERVEVSLRAHFANELGVCYGSHFYLDADYIHNTRIQSGLIDSLKAEIDRSTELFIDHYRKTYDDPAMPPIWAAAEVMSFGQLSLWFKNLKTRSDRNRVAKSYGIDEVILQSFMHHLTFIRNITAHHGRLWNRRMTITMKLPRTPRALSAMLNPKTERYIGNTAIMLGYFLKLISPGTSWPERMRKLIQDSPGIRPSAMGFNENWTDLPVWDTNKRE</sequence>
<keyword evidence="2" id="KW-1185">Reference proteome</keyword>
<dbReference type="EMBL" id="CM001488">
    <property type="protein sequence ID" value="EIM64205.1"/>
    <property type="molecule type" value="Genomic_DNA"/>
</dbReference>
<reference evidence="1 2" key="2">
    <citation type="submission" date="2012-02" db="EMBL/GenBank/DDBJ databases">
        <title>Improved High-Quality Draft sequence of Desulfobacter postgatei 2ac9.</title>
        <authorList>
            <consortium name="US DOE Joint Genome Institute"/>
            <person name="Lucas S."/>
            <person name="Han J."/>
            <person name="Lapidus A."/>
            <person name="Cheng J.-F."/>
            <person name="Goodwin L."/>
            <person name="Pitluck S."/>
            <person name="Peters L."/>
            <person name="Ovchinnikova G."/>
            <person name="Held B."/>
            <person name="Detter J.C."/>
            <person name="Han C."/>
            <person name="Tapia R."/>
            <person name="Land M."/>
            <person name="Hauser L."/>
            <person name="Kyrpides N."/>
            <person name="Ivanova N."/>
            <person name="Pagani I."/>
            <person name="Orellana R."/>
            <person name="Lovley D."/>
            <person name="Woyke T."/>
        </authorList>
    </citation>
    <scope>NUCLEOTIDE SEQUENCE [LARGE SCALE GENOMIC DNA]</scope>
    <source>
        <strain evidence="1 2">2ac9</strain>
    </source>
</reference>
<protein>
    <submittedName>
        <fullName evidence="1">Abortive infection bacteriophage resistance protein</fullName>
    </submittedName>
</protein>